<proteinExistence type="predicted"/>
<protein>
    <recommendedName>
        <fullName evidence="4">Peptidase A1 domain-containing protein</fullName>
    </recommendedName>
</protein>
<dbReference type="EMBL" id="BAABME010016016">
    <property type="protein sequence ID" value="GAA0144064.1"/>
    <property type="molecule type" value="Genomic_DNA"/>
</dbReference>
<comment type="caution">
    <text evidence="2">The sequence shown here is derived from an EMBL/GenBank/DDBJ whole genome shotgun (WGS) entry which is preliminary data.</text>
</comment>
<sequence length="170" mass="19313">MSPKKPFGREYIGTKDNSQGNPYKDLSLRGEWRPRIQYRPRIDKRALERREATPPIAERIATILGGIYGGGDSRNSRKKYAHREVYAIVGTRCSNRAITFTDEDCQGLEMPHDDPIITVPQIARFSIELMLVDTGSSVYIIYLSTFDKLYLLISTIQSMRTPLIGFTGHS</sequence>
<evidence type="ECO:0000313" key="3">
    <source>
        <dbReference type="Proteomes" id="UP001454036"/>
    </source>
</evidence>
<evidence type="ECO:0008006" key="4">
    <source>
        <dbReference type="Google" id="ProtNLM"/>
    </source>
</evidence>
<name>A0AAV3NXR6_LITER</name>
<gene>
    <name evidence="2" type="ORF">LIER_35866</name>
</gene>
<dbReference type="AlphaFoldDB" id="A0AAV3NXR6"/>
<evidence type="ECO:0000256" key="1">
    <source>
        <dbReference type="SAM" id="MobiDB-lite"/>
    </source>
</evidence>
<feature type="region of interest" description="Disordered" evidence="1">
    <location>
        <begin position="1"/>
        <end position="24"/>
    </location>
</feature>
<organism evidence="2 3">
    <name type="scientific">Lithospermum erythrorhizon</name>
    <name type="common">Purple gromwell</name>
    <name type="synonym">Lithospermum officinale var. erythrorhizon</name>
    <dbReference type="NCBI Taxonomy" id="34254"/>
    <lineage>
        <taxon>Eukaryota</taxon>
        <taxon>Viridiplantae</taxon>
        <taxon>Streptophyta</taxon>
        <taxon>Embryophyta</taxon>
        <taxon>Tracheophyta</taxon>
        <taxon>Spermatophyta</taxon>
        <taxon>Magnoliopsida</taxon>
        <taxon>eudicotyledons</taxon>
        <taxon>Gunneridae</taxon>
        <taxon>Pentapetalae</taxon>
        <taxon>asterids</taxon>
        <taxon>lamiids</taxon>
        <taxon>Boraginales</taxon>
        <taxon>Boraginaceae</taxon>
        <taxon>Boraginoideae</taxon>
        <taxon>Lithospermeae</taxon>
        <taxon>Lithospermum</taxon>
    </lineage>
</organism>
<accession>A0AAV3NXR6</accession>
<dbReference type="Proteomes" id="UP001454036">
    <property type="component" value="Unassembled WGS sequence"/>
</dbReference>
<reference evidence="2 3" key="1">
    <citation type="submission" date="2024-01" db="EMBL/GenBank/DDBJ databases">
        <title>The complete chloroplast genome sequence of Lithospermum erythrorhizon: insights into the phylogenetic relationship among Boraginaceae species and the maternal lineages of purple gromwells.</title>
        <authorList>
            <person name="Okada T."/>
            <person name="Watanabe K."/>
        </authorList>
    </citation>
    <scope>NUCLEOTIDE SEQUENCE [LARGE SCALE GENOMIC DNA]</scope>
</reference>
<keyword evidence="3" id="KW-1185">Reference proteome</keyword>
<evidence type="ECO:0000313" key="2">
    <source>
        <dbReference type="EMBL" id="GAA0144064.1"/>
    </source>
</evidence>